<feature type="domain" description="NAD-dependent epimerase/dehydratase" evidence="2">
    <location>
        <begin position="171"/>
        <end position="278"/>
    </location>
</feature>
<proteinExistence type="inferred from homology"/>
<feature type="domain" description="NAD-dependent epimerase/dehydratase" evidence="2">
    <location>
        <begin position="3"/>
        <end position="128"/>
    </location>
</feature>
<gene>
    <name evidence="3" type="ORF">OOT00_06665</name>
</gene>
<dbReference type="Proteomes" id="UP001209681">
    <property type="component" value="Unassembled WGS sequence"/>
</dbReference>
<accession>A0ABT3N888</accession>
<keyword evidence="4" id="KW-1185">Reference proteome</keyword>
<comment type="similarity">
    <text evidence="1">Belongs to the NAD(P)-dependent epimerase/dehydratase family.</text>
</comment>
<name>A0ABT3N888_9BACT</name>
<protein>
    <submittedName>
        <fullName evidence="3">NAD-dependent epimerase/dehydratase family protein</fullName>
    </submittedName>
</protein>
<dbReference type="RefSeq" id="WP_265424535.1">
    <property type="nucleotide sequence ID" value="NZ_JAPFPW010000006.1"/>
</dbReference>
<reference evidence="3 4" key="1">
    <citation type="submission" date="2022-11" db="EMBL/GenBank/DDBJ databases">
        <title>Desulfobotulus tamanensis H1 sp. nov. - anaerobic, alkaliphilic, sulphate reducing bacterium isolated from terrestrial mud volcano.</title>
        <authorList>
            <person name="Frolova A."/>
            <person name="Merkel A.Y."/>
            <person name="Slobodkin A.I."/>
        </authorList>
    </citation>
    <scope>NUCLEOTIDE SEQUENCE [LARGE SCALE GENOMIC DNA]</scope>
    <source>
        <strain evidence="3 4">H1</strain>
    </source>
</reference>
<comment type="caution">
    <text evidence="3">The sequence shown here is derived from an EMBL/GenBank/DDBJ whole genome shotgun (WGS) entry which is preliminary data.</text>
</comment>
<organism evidence="3 4">
    <name type="scientific">Desulfobotulus pelophilus</name>
    <dbReference type="NCBI Taxonomy" id="2823377"/>
    <lineage>
        <taxon>Bacteria</taxon>
        <taxon>Pseudomonadati</taxon>
        <taxon>Thermodesulfobacteriota</taxon>
        <taxon>Desulfobacteria</taxon>
        <taxon>Desulfobacterales</taxon>
        <taxon>Desulfobacteraceae</taxon>
        <taxon>Desulfobotulus</taxon>
    </lineage>
</organism>
<dbReference type="InterPro" id="IPR001509">
    <property type="entry name" value="Epimerase_deHydtase"/>
</dbReference>
<dbReference type="SUPFAM" id="SSF51735">
    <property type="entry name" value="NAD(P)-binding Rossmann-fold domains"/>
    <property type="match status" value="1"/>
</dbReference>
<dbReference type="EMBL" id="JAPFPW010000006">
    <property type="protein sequence ID" value="MCW7753665.1"/>
    <property type="molecule type" value="Genomic_DNA"/>
</dbReference>
<evidence type="ECO:0000256" key="1">
    <source>
        <dbReference type="ARBA" id="ARBA00007637"/>
    </source>
</evidence>
<dbReference type="InterPro" id="IPR036291">
    <property type="entry name" value="NAD(P)-bd_dom_sf"/>
</dbReference>
<dbReference type="PANTHER" id="PTHR43000">
    <property type="entry name" value="DTDP-D-GLUCOSE 4,6-DEHYDRATASE-RELATED"/>
    <property type="match status" value="1"/>
</dbReference>
<dbReference type="Pfam" id="PF01370">
    <property type="entry name" value="Epimerase"/>
    <property type="match status" value="2"/>
</dbReference>
<evidence type="ECO:0000313" key="3">
    <source>
        <dbReference type="EMBL" id="MCW7753665.1"/>
    </source>
</evidence>
<evidence type="ECO:0000259" key="2">
    <source>
        <dbReference type="Pfam" id="PF01370"/>
    </source>
</evidence>
<sequence length="373" mass="41830">MHILITGGAGFIGSHTADALLAQGHRVRVLDCLQPTVHPMGLPSYLSPDIEFIRGDVRSKADWVLALDGVDAVYHFAAYQDYLTDFSTFYHVNAVGTALLYEILAEQGDRRRVTKVIVATSQAVMGEGLYHCPSCSWEGVPDIRDESRLKQKYWEHPCPLCGHNLDWQASSESIANPCNPYALSKDAQEKAALRLGRREDIDTTVLRYSIVQGPRQSFFNAYSGAMRIFSLCLYCGRSPLIFEDGLQIRDFVNIHDVVDANLLVLEHPEAKGRILNVGGGRAYTVNTFYETMQNITGKRIAPEKSSHYRYGDTRHIFSDITALQSLGWQPGRGIEESILAYWQHLHESQAQEDILAYADAHMKKLNVIREAKG</sequence>
<evidence type="ECO:0000313" key="4">
    <source>
        <dbReference type="Proteomes" id="UP001209681"/>
    </source>
</evidence>
<dbReference type="Gene3D" id="3.40.50.720">
    <property type="entry name" value="NAD(P)-binding Rossmann-like Domain"/>
    <property type="match status" value="1"/>
</dbReference>